<evidence type="ECO:0000313" key="1">
    <source>
        <dbReference type="EMBL" id="CAB4557569.1"/>
    </source>
</evidence>
<name>A0A6J6D4C8_9ZZZZ</name>
<gene>
    <name evidence="1" type="ORF">UFOPK1591_00488</name>
</gene>
<dbReference type="Pfam" id="PF05768">
    <property type="entry name" value="Glrx-like"/>
    <property type="match status" value="1"/>
</dbReference>
<accession>A0A6J6D4C8</accession>
<dbReference type="InterPro" id="IPR008554">
    <property type="entry name" value="Glutaredoxin-like"/>
</dbReference>
<sequence length="85" mass="9735">MTSHEVTLIGRTGCHLCDDARSVITSVLEELRNEPGERNLVELSIDDDPALHTEYWEQIPVVLIDGKQHNFWHIDPVRFKLALSN</sequence>
<organism evidence="1">
    <name type="scientific">freshwater metagenome</name>
    <dbReference type="NCBI Taxonomy" id="449393"/>
    <lineage>
        <taxon>unclassified sequences</taxon>
        <taxon>metagenomes</taxon>
        <taxon>ecological metagenomes</taxon>
    </lineage>
</organism>
<dbReference type="AlphaFoldDB" id="A0A6J6D4C8"/>
<dbReference type="SUPFAM" id="SSF52833">
    <property type="entry name" value="Thioredoxin-like"/>
    <property type="match status" value="1"/>
</dbReference>
<reference evidence="1" key="1">
    <citation type="submission" date="2020-05" db="EMBL/GenBank/DDBJ databases">
        <authorList>
            <person name="Chiriac C."/>
            <person name="Salcher M."/>
            <person name="Ghai R."/>
            <person name="Kavagutti S V."/>
        </authorList>
    </citation>
    <scope>NUCLEOTIDE SEQUENCE</scope>
</reference>
<dbReference type="EMBL" id="CAEZTD010000025">
    <property type="protein sequence ID" value="CAB4557569.1"/>
    <property type="molecule type" value="Genomic_DNA"/>
</dbReference>
<proteinExistence type="predicted"/>
<dbReference type="InterPro" id="IPR036249">
    <property type="entry name" value="Thioredoxin-like_sf"/>
</dbReference>
<dbReference type="Gene3D" id="3.40.30.10">
    <property type="entry name" value="Glutaredoxin"/>
    <property type="match status" value="1"/>
</dbReference>
<protein>
    <submittedName>
        <fullName evidence="1">Unannotated protein</fullName>
    </submittedName>
</protein>